<feature type="transmembrane region" description="Helical" evidence="6">
    <location>
        <begin position="237"/>
        <end position="255"/>
    </location>
</feature>
<keyword evidence="8" id="KW-1185">Reference proteome</keyword>
<dbReference type="EMBL" id="JAUQOO010000012">
    <property type="protein sequence ID" value="MDO7928328.1"/>
    <property type="molecule type" value="Genomic_DNA"/>
</dbReference>
<keyword evidence="4 6" id="KW-1133">Transmembrane helix</keyword>
<organism evidence="7 8">
    <name type="scientific">Pseudomonas serbiensis</name>
    <dbReference type="NCBI Taxonomy" id="3064350"/>
    <lineage>
        <taxon>Bacteria</taxon>
        <taxon>Pseudomonadati</taxon>
        <taxon>Pseudomonadota</taxon>
        <taxon>Gammaproteobacteria</taxon>
        <taxon>Pseudomonadales</taxon>
        <taxon>Pseudomonadaceae</taxon>
        <taxon>Pseudomonas</taxon>
    </lineage>
</organism>
<gene>
    <name evidence="7" type="ORF">Q6A51_16180</name>
</gene>
<protein>
    <recommendedName>
        <fullName evidence="9">MFS transporter</fullName>
    </recommendedName>
</protein>
<feature type="transmembrane region" description="Helical" evidence="6">
    <location>
        <begin position="95"/>
        <end position="113"/>
    </location>
</feature>
<keyword evidence="2" id="KW-1003">Cell membrane</keyword>
<dbReference type="SUPFAM" id="SSF103473">
    <property type="entry name" value="MFS general substrate transporter"/>
    <property type="match status" value="1"/>
</dbReference>
<reference evidence="7 8" key="1">
    <citation type="submission" date="2023-07" db="EMBL/GenBank/DDBJ databases">
        <title>Identification of four novel Pseudomonas species associated with bacterial leaf spot of cucurbits.</title>
        <authorList>
            <person name="Fullem K.R."/>
        </authorList>
    </citation>
    <scope>NUCLEOTIDE SEQUENCE [LARGE SCALE GENOMIC DNA]</scope>
    <source>
        <strain evidence="7 8">KFB 138</strain>
    </source>
</reference>
<evidence type="ECO:0000313" key="7">
    <source>
        <dbReference type="EMBL" id="MDO7928328.1"/>
    </source>
</evidence>
<evidence type="ECO:0000256" key="5">
    <source>
        <dbReference type="ARBA" id="ARBA00023136"/>
    </source>
</evidence>
<evidence type="ECO:0000256" key="3">
    <source>
        <dbReference type="ARBA" id="ARBA00022692"/>
    </source>
</evidence>
<comment type="subcellular location">
    <subcellularLocation>
        <location evidence="1">Cell membrane</location>
        <topology evidence="1">Multi-pass membrane protein</topology>
    </subcellularLocation>
</comment>
<evidence type="ECO:0000313" key="8">
    <source>
        <dbReference type="Proteomes" id="UP001223016"/>
    </source>
</evidence>
<feature type="transmembrane region" description="Helical" evidence="6">
    <location>
        <begin position="289"/>
        <end position="306"/>
    </location>
</feature>
<name>A0ABT9CS46_9PSED</name>
<feature type="transmembrane region" description="Helical" evidence="6">
    <location>
        <begin position="204"/>
        <end position="225"/>
    </location>
</feature>
<evidence type="ECO:0000256" key="2">
    <source>
        <dbReference type="ARBA" id="ARBA00022475"/>
    </source>
</evidence>
<dbReference type="PANTHER" id="PTHR23513:SF6">
    <property type="entry name" value="MAJOR FACILITATOR SUPERFAMILY ASSOCIATED DOMAIN-CONTAINING PROTEIN"/>
    <property type="match status" value="1"/>
</dbReference>
<proteinExistence type="predicted"/>
<evidence type="ECO:0000256" key="4">
    <source>
        <dbReference type="ARBA" id="ARBA00022989"/>
    </source>
</evidence>
<evidence type="ECO:0008006" key="9">
    <source>
        <dbReference type="Google" id="ProtNLM"/>
    </source>
</evidence>
<dbReference type="InterPro" id="IPR036259">
    <property type="entry name" value="MFS_trans_sf"/>
</dbReference>
<feature type="transmembrane region" description="Helical" evidence="6">
    <location>
        <begin position="327"/>
        <end position="346"/>
    </location>
</feature>
<dbReference type="PANTHER" id="PTHR23513">
    <property type="entry name" value="INTEGRAL MEMBRANE EFFLUX PROTEIN-RELATED"/>
    <property type="match status" value="1"/>
</dbReference>
<dbReference type="Proteomes" id="UP001223016">
    <property type="component" value="Unassembled WGS sequence"/>
</dbReference>
<dbReference type="RefSeq" id="WP_304575264.1">
    <property type="nucleotide sequence ID" value="NZ_JAUQOO010000012.1"/>
</dbReference>
<evidence type="ECO:0000256" key="1">
    <source>
        <dbReference type="ARBA" id="ARBA00004651"/>
    </source>
</evidence>
<sequence length="377" mass="41688">MNTLKNHVIILLCFGISLTERFTQASIPLIVDHLGLSSIEMSLFLSAMAASTVFTSVVIAPYVDAYNRRYFLGLMGFLGAVAVLSFFMFGYTRALGWGCFLMFCIGAALRIINLRRLSVINSEVIKSELSRAHTRMQLSITVAMAIAPLCLTLIAPGNYLSFAIVMLSICIVFSACTSSTSTSLISKTSKSAPPDRAESRELGFANNFIFIGMLLSGLFISTLLIYCKSISDQPDRLYAHIILSQMVGLIIANILFERFFGERFKRYSILITIIALSELAFILAESKLLISTLSFLIGFSFQIMFLRSHNQFQRTIPHGLTARLNGIRGLYTFTGMTTGYLLGPLLYKSGGIELVFLTCSATALLFLPCLKHLRPSR</sequence>
<keyword evidence="5 6" id="KW-0472">Membrane</keyword>
<feature type="transmembrane region" description="Helical" evidence="6">
    <location>
        <begin position="70"/>
        <end position="89"/>
    </location>
</feature>
<feature type="transmembrane region" description="Helical" evidence="6">
    <location>
        <begin position="41"/>
        <end position="63"/>
    </location>
</feature>
<feature type="transmembrane region" description="Helical" evidence="6">
    <location>
        <begin position="160"/>
        <end position="184"/>
    </location>
</feature>
<feature type="transmembrane region" description="Helical" evidence="6">
    <location>
        <begin position="267"/>
        <end position="283"/>
    </location>
</feature>
<dbReference type="Gene3D" id="1.20.1250.20">
    <property type="entry name" value="MFS general substrate transporter like domains"/>
    <property type="match status" value="1"/>
</dbReference>
<feature type="transmembrane region" description="Helical" evidence="6">
    <location>
        <begin position="134"/>
        <end position="154"/>
    </location>
</feature>
<accession>A0ABT9CS46</accession>
<keyword evidence="3 6" id="KW-0812">Transmembrane</keyword>
<evidence type="ECO:0000256" key="6">
    <source>
        <dbReference type="SAM" id="Phobius"/>
    </source>
</evidence>
<feature type="transmembrane region" description="Helical" evidence="6">
    <location>
        <begin position="352"/>
        <end position="370"/>
    </location>
</feature>
<comment type="caution">
    <text evidence="7">The sequence shown here is derived from an EMBL/GenBank/DDBJ whole genome shotgun (WGS) entry which is preliminary data.</text>
</comment>